<gene>
    <name evidence="7" type="ORF">EJ06DRAFT_530927</name>
</gene>
<feature type="domain" description="DSBA-like thioredoxin" evidence="6">
    <location>
        <begin position="5"/>
        <end position="204"/>
    </location>
</feature>
<evidence type="ECO:0000313" key="8">
    <source>
        <dbReference type="Proteomes" id="UP000799640"/>
    </source>
</evidence>
<evidence type="ECO:0000256" key="3">
    <source>
        <dbReference type="ARBA" id="ARBA00047960"/>
    </source>
</evidence>
<feature type="active site" description="Nucleophile" evidence="5">
    <location>
        <position position="13"/>
    </location>
</feature>
<dbReference type="GO" id="GO:0004602">
    <property type="term" value="F:glutathione peroxidase activity"/>
    <property type="evidence" value="ECO:0007669"/>
    <property type="project" value="TreeGrafter"/>
</dbReference>
<evidence type="ECO:0000256" key="4">
    <source>
        <dbReference type="PIRNR" id="PIRNR006386"/>
    </source>
</evidence>
<dbReference type="PIRSF" id="PIRSF006386">
    <property type="entry name" value="HCCAis_GSTk"/>
    <property type="match status" value="1"/>
</dbReference>
<dbReference type="GO" id="GO:0006749">
    <property type="term" value="P:glutathione metabolic process"/>
    <property type="evidence" value="ECO:0007669"/>
    <property type="project" value="TreeGrafter"/>
</dbReference>
<proteinExistence type="inferred from homology"/>
<evidence type="ECO:0000256" key="2">
    <source>
        <dbReference type="ARBA" id="ARBA00022679"/>
    </source>
</evidence>
<comment type="similarity">
    <text evidence="1 4">Belongs to the GST superfamily. Kappa family.</text>
</comment>
<sequence length="223" mass="25849">MGGKIDCYVDCNSPYSLYAVIYLRKNRKALESYGVEVEFFPVFLGGIMQNSGNTPPWKLPAKAKHGQLDGKRAQKYFGVELTPPKFFPIMTLLPLRSMVYIKEKYPRDQYETMLQELWTGYWGDHLDLSKPDIMSKVFARHFKPEEVEQIMKAGTSPEYKQKLSKITGRLVESGAYGCPWFEVTNSKGKTEPFFGSDRWHYMYQFLDLPFQDIALPEKPQTKL</sequence>
<dbReference type="SUPFAM" id="SSF52833">
    <property type="entry name" value="Thioredoxin-like"/>
    <property type="match status" value="1"/>
</dbReference>
<dbReference type="GO" id="GO:0005739">
    <property type="term" value="C:mitochondrion"/>
    <property type="evidence" value="ECO:0007669"/>
    <property type="project" value="TreeGrafter"/>
</dbReference>
<dbReference type="InterPro" id="IPR051924">
    <property type="entry name" value="GST_Kappa/NadH"/>
</dbReference>
<dbReference type="GO" id="GO:0004364">
    <property type="term" value="F:glutathione transferase activity"/>
    <property type="evidence" value="ECO:0007669"/>
    <property type="project" value="UniProtKB-UniRule"/>
</dbReference>
<keyword evidence="2 4" id="KW-0808">Transferase</keyword>
<evidence type="ECO:0000259" key="6">
    <source>
        <dbReference type="Pfam" id="PF01323"/>
    </source>
</evidence>
<organism evidence="7 8">
    <name type="scientific">Trichodelitschia bisporula</name>
    <dbReference type="NCBI Taxonomy" id="703511"/>
    <lineage>
        <taxon>Eukaryota</taxon>
        <taxon>Fungi</taxon>
        <taxon>Dikarya</taxon>
        <taxon>Ascomycota</taxon>
        <taxon>Pezizomycotina</taxon>
        <taxon>Dothideomycetes</taxon>
        <taxon>Dothideomycetes incertae sedis</taxon>
        <taxon>Phaeotrichales</taxon>
        <taxon>Phaeotrichaceae</taxon>
        <taxon>Trichodelitschia</taxon>
    </lineage>
</organism>
<dbReference type="InterPro" id="IPR001853">
    <property type="entry name" value="DSBA-like_thioredoxin_dom"/>
</dbReference>
<dbReference type="PANTHER" id="PTHR42943">
    <property type="entry name" value="GLUTATHIONE S-TRANSFERASE KAPPA"/>
    <property type="match status" value="1"/>
</dbReference>
<dbReference type="InterPro" id="IPR036249">
    <property type="entry name" value="Thioredoxin-like_sf"/>
</dbReference>
<keyword evidence="8" id="KW-1185">Reference proteome</keyword>
<accession>A0A6G1HTK3</accession>
<protein>
    <recommendedName>
        <fullName evidence="4">Glutathione S-transferase kappa</fullName>
        <ecNumber evidence="4">2.5.1.18</ecNumber>
    </recommendedName>
</protein>
<dbReference type="PANTHER" id="PTHR42943:SF13">
    <property type="entry name" value="GLUTATHIONE S-TRANSFERASE KAPPA-RELATED"/>
    <property type="match status" value="1"/>
</dbReference>
<dbReference type="FunFam" id="3.40.30.10:FF:000096">
    <property type="entry name" value="Glutathione S-transferase kappa"/>
    <property type="match status" value="1"/>
</dbReference>
<dbReference type="EMBL" id="ML996697">
    <property type="protein sequence ID" value="KAF2399388.1"/>
    <property type="molecule type" value="Genomic_DNA"/>
</dbReference>
<dbReference type="Gene3D" id="3.40.30.10">
    <property type="entry name" value="Glutaredoxin"/>
    <property type="match status" value="1"/>
</dbReference>
<evidence type="ECO:0000256" key="1">
    <source>
        <dbReference type="ARBA" id="ARBA00006494"/>
    </source>
</evidence>
<dbReference type="EC" id="2.5.1.18" evidence="4"/>
<dbReference type="OrthoDB" id="4664297at2759"/>
<dbReference type="Pfam" id="PF01323">
    <property type="entry name" value="DSBA"/>
    <property type="match status" value="1"/>
</dbReference>
<comment type="catalytic activity">
    <reaction evidence="3 4">
        <text>RX + glutathione = an S-substituted glutathione + a halide anion + H(+)</text>
        <dbReference type="Rhea" id="RHEA:16437"/>
        <dbReference type="ChEBI" id="CHEBI:15378"/>
        <dbReference type="ChEBI" id="CHEBI:16042"/>
        <dbReference type="ChEBI" id="CHEBI:17792"/>
        <dbReference type="ChEBI" id="CHEBI:57925"/>
        <dbReference type="ChEBI" id="CHEBI:90779"/>
        <dbReference type="EC" id="2.5.1.18"/>
    </reaction>
</comment>
<reference evidence="7" key="1">
    <citation type="journal article" date="2020" name="Stud. Mycol.">
        <title>101 Dothideomycetes genomes: a test case for predicting lifestyles and emergence of pathogens.</title>
        <authorList>
            <person name="Haridas S."/>
            <person name="Albert R."/>
            <person name="Binder M."/>
            <person name="Bloem J."/>
            <person name="Labutti K."/>
            <person name="Salamov A."/>
            <person name="Andreopoulos B."/>
            <person name="Baker S."/>
            <person name="Barry K."/>
            <person name="Bills G."/>
            <person name="Bluhm B."/>
            <person name="Cannon C."/>
            <person name="Castanera R."/>
            <person name="Culley D."/>
            <person name="Daum C."/>
            <person name="Ezra D."/>
            <person name="Gonzalez J."/>
            <person name="Henrissat B."/>
            <person name="Kuo A."/>
            <person name="Liang C."/>
            <person name="Lipzen A."/>
            <person name="Lutzoni F."/>
            <person name="Magnuson J."/>
            <person name="Mondo S."/>
            <person name="Nolan M."/>
            <person name="Ohm R."/>
            <person name="Pangilinan J."/>
            <person name="Park H.-J."/>
            <person name="Ramirez L."/>
            <person name="Alfaro M."/>
            <person name="Sun H."/>
            <person name="Tritt A."/>
            <person name="Yoshinaga Y."/>
            <person name="Zwiers L.-H."/>
            <person name="Turgeon B."/>
            <person name="Goodwin S."/>
            <person name="Spatafora J."/>
            <person name="Crous P."/>
            <person name="Grigoriev I."/>
        </authorList>
    </citation>
    <scope>NUCLEOTIDE SEQUENCE</scope>
    <source>
        <strain evidence="7">CBS 262.69</strain>
    </source>
</reference>
<dbReference type="GO" id="GO:0005777">
    <property type="term" value="C:peroxisome"/>
    <property type="evidence" value="ECO:0007669"/>
    <property type="project" value="TreeGrafter"/>
</dbReference>
<evidence type="ECO:0000313" key="7">
    <source>
        <dbReference type="EMBL" id="KAF2399388.1"/>
    </source>
</evidence>
<dbReference type="Proteomes" id="UP000799640">
    <property type="component" value="Unassembled WGS sequence"/>
</dbReference>
<evidence type="ECO:0000256" key="5">
    <source>
        <dbReference type="PIRSR" id="PIRSR006386-1"/>
    </source>
</evidence>
<dbReference type="AlphaFoldDB" id="A0A6G1HTK3"/>
<name>A0A6G1HTK3_9PEZI</name>
<dbReference type="InterPro" id="IPR014440">
    <property type="entry name" value="HCCAis_GSTk"/>
</dbReference>